<keyword evidence="7" id="KW-0931">ER-Golgi transport</keyword>
<comment type="similarity">
    <text evidence="2">Belongs to the SEC16 family.</text>
</comment>
<feature type="compositionally biased region" description="Low complexity" evidence="11">
    <location>
        <begin position="1976"/>
        <end position="2003"/>
    </location>
</feature>
<dbReference type="GO" id="GO:0012507">
    <property type="term" value="C:ER to Golgi transport vesicle membrane"/>
    <property type="evidence" value="ECO:0007669"/>
    <property type="project" value="TreeGrafter"/>
</dbReference>
<evidence type="ECO:0000313" key="13">
    <source>
        <dbReference type="EMBL" id="ODV58826.1"/>
    </source>
</evidence>
<feature type="region of interest" description="Disordered" evidence="11">
    <location>
        <begin position="991"/>
        <end position="1031"/>
    </location>
</feature>
<feature type="compositionally biased region" description="Polar residues" evidence="11">
    <location>
        <begin position="87"/>
        <end position="104"/>
    </location>
</feature>
<feature type="domain" description="Sec16 Sec23-binding" evidence="12">
    <location>
        <begin position="569"/>
        <end position="839"/>
    </location>
</feature>
<dbReference type="EMBL" id="KV454489">
    <property type="protein sequence ID" value="ODV58826.1"/>
    <property type="molecule type" value="Genomic_DNA"/>
</dbReference>
<name>A0A1D2VB30_9ASCO</name>
<feature type="compositionally biased region" description="Polar residues" evidence="11">
    <location>
        <begin position="1816"/>
        <end position="1830"/>
    </location>
</feature>
<evidence type="ECO:0000256" key="4">
    <source>
        <dbReference type="ARBA" id="ARBA00021659"/>
    </source>
</evidence>
<proteinExistence type="inferred from homology"/>
<evidence type="ECO:0000256" key="10">
    <source>
        <dbReference type="ARBA" id="ARBA00030878"/>
    </source>
</evidence>
<dbReference type="InParanoid" id="A0A1D2VB30"/>
<feature type="compositionally biased region" description="Polar residues" evidence="11">
    <location>
        <begin position="41"/>
        <end position="52"/>
    </location>
</feature>
<evidence type="ECO:0000256" key="11">
    <source>
        <dbReference type="SAM" id="MobiDB-lite"/>
    </source>
</evidence>
<feature type="compositionally biased region" description="Pro residues" evidence="11">
    <location>
        <begin position="1964"/>
        <end position="1975"/>
    </location>
</feature>
<dbReference type="GO" id="GO:0070973">
    <property type="term" value="P:protein localization to endoplasmic reticulum exit site"/>
    <property type="evidence" value="ECO:0007669"/>
    <property type="project" value="TreeGrafter"/>
</dbReference>
<dbReference type="Pfam" id="PF12931">
    <property type="entry name" value="TPR_Sec16"/>
    <property type="match status" value="1"/>
</dbReference>
<evidence type="ECO:0000256" key="6">
    <source>
        <dbReference type="ARBA" id="ARBA00022824"/>
    </source>
</evidence>
<feature type="region of interest" description="Disordered" evidence="11">
    <location>
        <begin position="187"/>
        <end position="233"/>
    </location>
</feature>
<keyword evidence="6" id="KW-0256">Endoplasmic reticulum</keyword>
<feature type="compositionally biased region" description="Basic and acidic residues" evidence="11">
    <location>
        <begin position="1756"/>
        <end position="1767"/>
    </location>
</feature>
<feature type="compositionally biased region" description="Basic and acidic residues" evidence="11">
    <location>
        <begin position="1655"/>
        <end position="1675"/>
    </location>
</feature>
<keyword evidence="5" id="KW-0813">Transport</keyword>
<feature type="compositionally biased region" description="Basic and acidic residues" evidence="11">
    <location>
        <begin position="1536"/>
        <end position="1547"/>
    </location>
</feature>
<evidence type="ECO:0000256" key="2">
    <source>
        <dbReference type="ARBA" id="ARBA00005927"/>
    </source>
</evidence>
<dbReference type="InterPro" id="IPR024298">
    <property type="entry name" value="Sec16_Sec23-bd"/>
</dbReference>
<evidence type="ECO:0000313" key="14">
    <source>
        <dbReference type="Proteomes" id="UP000095038"/>
    </source>
</evidence>
<dbReference type="GO" id="GO:0016192">
    <property type="term" value="P:vesicle-mediated transport"/>
    <property type="evidence" value="ECO:0007669"/>
    <property type="project" value="UniProtKB-KW"/>
</dbReference>
<feature type="region of interest" description="Disordered" evidence="11">
    <location>
        <begin position="1138"/>
        <end position="1225"/>
    </location>
</feature>
<feature type="region of interest" description="Disordered" evidence="11">
    <location>
        <begin position="37"/>
        <end position="104"/>
    </location>
</feature>
<evidence type="ECO:0000256" key="3">
    <source>
        <dbReference type="ARBA" id="ARBA00020746"/>
    </source>
</evidence>
<feature type="compositionally biased region" description="Polar residues" evidence="11">
    <location>
        <begin position="1467"/>
        <end position="1476"/>
    </location>
</feature>
<organism evidence="13 14">
    <name type="scientific">Ascoidea rubescens DSM 1968</name>
    <dbReference type="NCBI Taxonomy" id="1344418"/>
    <lineage>
        <taxon>Eukaryota</taxon>
        <taxon>Fungi</taxon>
        <taxon>Dikarya</taxon>
        <taxon>Ascomycota</taxon>
        <taxon>Saccharomycotina</taxon>
        <taxon>Saccharomycetes</taxon>
        <taxon>Ascoideaceae</taxon>
        <taxon>Ascoidea</taxon>
    </lineage>
</organism>
<evidence type="ECO:0000256" key="5">
    <source>
        <dbReference type="ARBA" id="ARBA00022448"/>
    </source>
</evidence>
<feature type="compositionally biased region" description="Polar residues" evidence="11">
    <location>
        <begin position="1195"/>
        <end position="1225"/>
    </location>
</feature>
<dbReference type="STRING" id="1344418.A0A1D2VB30"/>
<evidence type="ECO:0000256" key="1">
    <source>
        <dbReference type="ARBA" id="ARBA00004397"/>
    </source>
</evidence>
<feature type="compositionally biased region" description="Basic and acidic residues" evidence="11">
    <location>
        <begin position="1138"/>
        <end position="1150"/>
    </location>
</feature>
<dbReference type="RefSeq" id="XP_020045133.1">
    <property type="nucleotide sequence ID" value="XM_020192047.1"/>
</dbReference>
<dbReference type="PANTHER" id="PTHR13402">
    <property type="entry name" value="RGPR-RELATED"/>
    <property type="match status" value="1"/>
</dbReference>
<feature type="region of interest" description="Disordered" evidence="11">
    <location>
        <begin position="1438"/>
        <end position="1485"/>
    </location>
</feature>
<feature type="compositionally biased region" description="Polar residues" evidence="11">
    <location>
        <begin position="890"/>
        <end position="913"/>
    </location>
</feature>
<feature type="region of interest" description="Disordered" evidence="11">
    <location>
        <begin position="1748"/>
        <end position="1777"/>
    </location>
</feature>
<dbReference type="GO" id="GO:0070971">
    <property type="term" value="C:endoplasmic reticulum exit site"/>
    <property type="evidence" value="ECO:0007669"/>
    <property type="project" value="TreeGrafter"/>
</dbReference>
<feature type="compositionally biased region" description="Basic residues" evidence="11">
    <location>
        <begin position="2014"/>
        <end position="2026"/>
    </location>
</feature>
<dbReference type="GeneID" id="30965683"/>
<feature type="region of interest" description="Disordered" evidence="11">
    <location>
        <begin position="890"/>
        <end position="949"/>
    </location>
</feature>
<feature type="region of interest" description="Disordered" evidence="11">
    <location>
        <begin position="1230"/>
        <end position="1249"/>
    </location>
</feature>
<keyword evidence="14" id="KW-1185">Reference proteome</keyword>
<dbReference type="GO" id="GO:0007030">
    <property type="term" value="P:Golgi organization"/>
    <property type="evidence" value="ECO:0007669"/>
    <property type="project" value="TreeGrafter"/>
</dbReference>
<accession>A0A1D2VB30</accession>
<dbReference type="Gene3D" id="1.20.58.940">
    <property type="match status" value="1"/>
</dbReference>
<feature type="region of interest" description="Disordered" evidence="11">
    <location>
        <begin position="1632"/>
        <end position="1705"/>
    </location>
</feature>
<feature type="region of interest" description="Disordered" evidence="11">
    <location>
        <begin position="1814"/>
        <end position="1836"/>
    </location>
</feature>
<protein>
    <recommendedName>
        <fullName evidence="4">COPII coat assembly protein SEC16</fullName>
    </recommendedName>
    <alternativeName>
        <fullName evidence="3">COPII coat assembly protein sec16</fullName>
    </alternativeName>
    <alternativeName>
        <fullName evidence="9 10">protein transport protein SEC16</fullName>
    </alternativeName>
</protein>
<evidence type="ECO:0000256" key="7">
    <source>
        <dbReference type="ARBA" id="ARBA00022892"/>
    </source>
</evidence>
<feature type="region of interest" description="Disordered" evidence="11">
    <location>
        <begin position="1943"/>
        <end position="2043"/>
    </location>
</feature>
<dbReference type="Proteomes" id="UP000095038">
    <property type="component" value="Unassembled WGS sequence"/>
</dbReference>
<dbReference type="OrthoDB" id="8918678at2759"/>
<comment type="function">
    <text evidence="8">Involved in the initiation of assembly of the COPII coat required for the formation of transport vesicles from the endoplasmic reticulum (ER) and the selection of cargo molecules. Also involved in autophagy.</text>
</comment>
<feature type="compositionally biased region" description="Polar residues" evidence="11">
    <location>
        <begin position="1230"/>
        <end position="1241"/>
    </location>
</feature>
<gene>
    <name evidence="13" type="ORF">ASCRUDRAFT_72237</name>
</gene>
<evidence type="ECO:0000259" key="12">
    <source>
        <dbReference type="Pfam" id="PF12931"/>
    </source>
</evidence>
<evidence type="ECO:0000256" key="8">
    <source>
        <dbReference type="ARBA" id="ARBA00024687"/>
    </source>
</evidence>
<feature type="region of interest" description="Disordered" evidence="11">
    <location>
        <begin position="1516"/>
        <end position="1583"/>
    </location>
</feature>
<feature type="compositionally biased region" description="Polar residues" evidence="11">
    <location>
        <begin position="1684"/>
        <end position="1694"/>
    </location>
</feature>
<dbReference type="PANTHER" id="PTHR13402:SF6">
    <property type="entry name" value="SECRETORY 16, ISOFORM I"/>
    <property type="match status" value="1"/>
</dbReference>
<feature type="compositionally biased region" description="Polar residues" evidence="11">
    <location>
        <begin position="192"/>
        <end position="207"/>
    </location>
</feature>
<feature type="compositionally biased region" description="Low complexity" evidence="11">
    <location>
        <begin position="218"/>
        <end position="233"/>
    </location>
</feature>
<dbReference type="FunCoup" id="A0A1D2VB30">
    <property type="interactions" value="107"/>
</dbReference>
<reference evidence="14" key="1">
    <citation type="submission" date="2016-05" db="EMBL/GenBank/DDBJ databases">
        <title>Comparative genomics of biotechnologically important yeasts.</title>
        <authorList>
            <consortium name="DOE Joint Genome Institute"/>
            <person name="Riley R."/>
            <person name="Haridas S."/>
            <person name="Wolfe K.H."/>
            <person name="Lopes M.R."/>
            <person name="Hittinger C.T."/>
            <person name="Goker M."/>
            <person name="Salamov A."/>
            <person name="Wisecaver J."/>
            <person name="Long T.M."/>
            <person name="Aerts A.L."/>
            <person name="Barry K."/>
            <person name="Choi C."/>
            <person name="Clum A."/>
            <person name="Coughlan A.Y."/>
            <person name="Deshpande S."/>
            <person name="Douglass A.P."/>
            <person name="Hanson S.J."/>
            <person name="Klenk H.-P."/>
            <person name="Labutti K."/>
            <person name="Lapidus A."/>
            <person name="Lindquist E."/>
            <person name="Lipzen A."/>
            <person name="Meier-Kolthoff J.P."/>
            <person name="Ohm R.A."/>
            <person name="Otillar R.P."/>
            <person name="Pangilinan J."/>
            <person name="Peng Y."/>
            <person name="Rokas A."/>
            <person name="Rosa C.A."/>
            <person name="Scheuner C."/>
            <person name="Sibirny A.A."/>
            <person name="Slot J.C."/>
            <person name="Stielow J.B."/>
            <person name="Sun H."/>
            <person name="Kurtzman C.P."/>
            <person name="Blackwell M."/>
            <person name="Grigoriev I.V."/>
            <person name="Jeffries T.W."/>
        </authorList>
    </citation>
    <scope>NUCLEOTIDE SEQUENCE [LARGE SCALE GENOMIC DNA]</scope>
    <source>
        <strain evidence="14">DSM 1968</strain>
    </source>
</reference>
<sequence length="2043" mass="228382">MSPILNNQSLRASNKVNKTKSDAYDFPIDIISTAMKKQPARNFNSPAYSRSRSNTNNSNLSNFNNNNNNNTPIPIFTNKNIPMSPPSKYNTQSNFTSPKLPTQSLRKKQSFFEELPLPLPKNSFKQNSRKTSSHFNAPILSNQQQNFLPSPPSLVPQPLYQNQNQNLQFNQVPINSLDQQLLSQNLSPNPQAFSAKNSTVSNVSNNPYIPKATPNMPPSENSPNSNPYNPYNNKKINTINSNINNLNNNLGLSNSVSNPPLTNNDQNLNINFNNNNPSFQLFPNQSDQFSQPMPHIQQQQQQFAPLQNYVPNPNMMPLQQSSMQLPTITPKSTNYSSQLQNSSYNNYNQNNALLVPPFQFKSHTKANESTFSYSPIVLTEPPTNRDKISSVENQVKPSYQIPIFQWSPTDKIVKLVPVFDNYGTCNVSIEIKPVKSILKSEPLIEAFPILNVSANATRNQKLKTELMNWIQNKIKSFSLDSNCYDYVTFFNLLLLILNNNGNVNSLGFIKSVCSMFNPKVDVTFDSDISLNPNSRFANDFSRSRGSTVSTAIALNAFKLEKANNGKFLELLGKGEKSAALKLCINEKDWGLALLLANSLCPDKYQYVADQYINDIYKNKNDLDSKLISFVLHVISRSCSFQKLFEHEWQFILSHWNQILCMILANNIAYKHDFSVFFGSSFIQNDFLNIGHVVLMIFLIPISSMPLESGFTFEMIGYGGVGKDIRSIIMTEIYEFILLTSADNTFNNNYFPHLFTAKLMHAQYLADYGYFKESLKVAENLNLILKTQKYAVSQTVTVELRNLLERINETNISDETSGWFSSKFAKPKLDKMFNKFIAGDDADDTSPKEGGLFSKFNASSATILENENDYSNYGAFTGRINSVASSDNLNNYSNKLPKNSVSNSRRTSDFNPSASKRPVSLAHSDIDSSNIGPYSKTPNQLSSAASSGFNSPEHVHVQLFKTTSNRYQQKGSSRNSSVIALDALSSPGIINTKKISRPNSPPNIKRNGTPKILSSFSPQKGPGSRPPTKMNNFSSPKKSFIKASKNAGFHDSPQLTNKNNHYAPVRKAELNHISSFSKPSSNKEVSKYSNQLQVDLQNKFVASKIENQKSFSSGVATSENFSSFDIANRKTVASGSYEKLERQSFEKKIESSKSSYSPTTNNKERNASVQSSDNSFFPLIQPKNNFSQPKPLVKPKTTTEPIFNKNSPAQTIKNSNKENPYSPVRQISNTKRSVSSNKYAPTNNNVSQQQQNIVETPTEDAQPYDYYTYSGYSYGDALIKETANDKSKASPVENSGPPNHNYFAPNTPLEHNQNEIIEIKLNSEQSDKFNFRNINVVAENHSPAPPLNDLTNAGIDHNLGNDELYSNVIIMDDIVDDEEEDESSKEQNTAKIQTTGWFSNWFNGSDKEVVHKAKLGEKNNFVYDEDLKRWVDHKDLEKRKEEEARKKEAKKKEDKKKEEERRKKQETKSLGSKNSQKGGFFGWLSKREKNEPKVHVAKLGEESKFYYDEKLKRWVNKDAPQEAETAAAPPPPPIKKKTTETLEGRGKAEFSAFKSAPPPLGSSASEPAIKIGSSKEDASVPDSSTGFSLIEVASGKTIPKRRTIRKNRINSPADLSILDVALGKSLPAIGTLKSTRAARRRAARAATSSKIANTVGEEKNDGKNEAIEKDSSEHKSPALPFNIKPETSTNPSNNKPILPSPAPQNSYSYVPISSDLFSEEDFPLEDKKTSLYSITKTENISLAESYANNSYTPNSLKKSEKDSTKENVENTNIKNENIENENIENKNIENEKKQIDPNTEATTIDIDNEALKHVSGDSATVRDSNLLGSTETDVKPNPIGTLEDHTNIILESNTDEPEHREDIKNNFEGDFENEKFSISNLNSSPLKIEEDIFEFSPITGNKNDSTEFELERDTEKKLDYVEPNVVAGMESKFDELTMSNTMMDQQDNSQLAEAGVKEDLQLNLPSPPKSSPPLSPPMSNNSSSPLPRLSSPPILSPDSPSGPQLGPPPPTFRNRAAKRREGRKKPHATPDFTQLMSEGRDKLI</sequence>
<feature type="compositionally biased region" description="Polar residues" evidence="11">
    <location>
        <begin position="926"/>
        <end position="949"/>
    </location>
</feature>
<dbReference type="GO" id="GO:0005789">
    <property type="term" value="C:endoplasmic reticulum membrane"/>
    <property type="evidence" value="ECO:0007669"/>
    <property type="project" value="UniProtKB-SubCell"/>
</dbReference>
<comment type="subcellular location">
    <subcellularLocation>
        <location evidence="1">Endoplasmic reticulum membrane</location>
        <topology evidence="1">Peripheral membrane protein</topology>
        <orientation evidence="1">Cytoplasmic side</orientation>
    </subcellularLocation>
</comment>
<feature type="compositionally biased region" description="Low complexity" evidence="11">
    <location>
        <begin position="53"/>
        <end position="82"/>
    </location>
</feature>
<evidence type="ECO:0000256" key="9">
    <source>
        <dbReference type="ARBA" id="ARBA00030650"/>
    </source>
</evidence>
<feature type="compositionally biased region" description="Basic and acidic residues" evidence="11">
    <location>
        <begin position="1438"/>
        <end position="1466"/>
    </location>
</feature>